<reference evidence="2" key="1">
    <citation type="submission" date="2020-11" db="EMBL/GenBank/DDBJ databases">
        <title>Sequencing the genomes of 1000 actinobacteria strains.</title>
        <authorList>
            <person name="Klenk H.-P."/>
        </authorList>
    </citation>
    <scope>NUCLEOTIDE SEQUENCE</scope>
    <source>
        <strain evidence="2">DSM 43175</strain>
    </source>
</reference>
<comment type="caution">
    <text evidence="2">The sequence shown here is derived from an EMBL/GenBank/DDBJ whole genome shotgun (WGS) entry which is preliminary data.</text>
</comment>
<gene>
    <name evidence="2" type="ORF">IW256_005646</name>
</gene>
<sequence length="211" mass="23950">MKLPLTAHTDRPWRIHEFTRDFRTEDVWSFRTPGAGPDDLPLMLEAMRADGGFAKQAPPVRFLFAVRWKLGALLGWDEQKAGLGKRVRPLRDRLPADLRETVDESGSAGTPFTPVYELRDESVRELANRTVHTIMHLGWVPTGDGGHELRMAVLVKPNGRFGRLYMAVIAPFRYLIVYPALTRQWERAWRNRPLPRPGGNSPMAGKGDRSV</sequence>
<dbReference type="Proteomes" id="UP000614047">
    <property type="component" value="Unassembled WGS sequence"/>
</dbReference>
<evidence type="ECO:0008006" key="4">
    <source>
        <dbReference type="Google" id="ProtNLM"/>
    </source>
</evidence>
<evidence type="ECO:0000256" key="1">
    <source>
        <dbReference type="SAM" id="MobiDB-lite"/>
    </source>
</evidence>
<dbReference type="Pfam" id="PF11066">
    <property type="entry name" value="DUF2867"/>
    <property type="match status" value="1"/>
</dbReference>
<organism evidence="2 3">
    <name type="scientific">Actinomadura viridis</name>
    <dbReference type="NCBI Taxonomy" id="58110"/>
    <lineage>
        <taxon>Bacteria</taxon>
        <taxon>Bacillati</taxon>
        <taxon>Actinomycetota</taxon>
        <taxon>Actinomycetes</taxon>
        <taxon>Streptosporangiales</taxon>
        <taxon>Thermomonosporaceae</taxon>
        <taxon>Actinomadura</taxon>
    </lineage>
</organism>
<dbReference type="EMBL" id="JADOUA010000001">
    <property type="protein sequence ID" value="MBG6091533.1"/>
    <property type="molecule type" value="Genomic_DNA"/>
</dbReference>
<evidence type="ECO:0000313" key="2">
    <source>
        <dbReference type="EMBL" id="MBG6091533.1"/>
    </source>
</evidence>
<accession>A0A931GL20</accession>
<evidence type="ECO:0000313" key="3">
    <source>
        <dbReference type="Proteomes" id="UP000614047"/>
    </source>
</evidence>
<name>A0A931GL20_9ACTN</name>
<protein>
    <recommendedName>
        <fullName evidence="4">DUF2867 domain-containing protein</fullName>
    </recommendedName>
</protein>
<feature type="region of interest" description="Disordered" evidence="1">
    <location>
        <begin position="191"/>
        <end position="211"/>
    </location>
</feature>
<dbReference type="InterPro" id="IPR021295">
    <property type="entry name" value="DUF2867"/>
</dbReference>
<proteinExistence type="predicted"/>
<keyword evidence="3" id="KW-1185">Reference proteome</keyword>
<dbReference type="RefSeq" id="WP_197013833.1">
    <property type="nucleotide sequence ID" value="NZ_BAABES010000019.1"/>
</dbReference>
<dbReference type="AlphaFoldDB" id="A0A931GL20"/>